<dbReference type="Pfam" id="PF03732">
    <property type="entry name" value="Retrotrans_gag"/>
    <property type="match status" value="1"/>
</dbReference>
<evidence type="ECO:0000313" key="4">
    <source>
        <dbReference type="Proteomes" id="UP001165121"/>
    </source>
</evidence>
<name>A0A9W6U570_9STRA</name>
<dbReference type="Pfam" id="PF08284">
    <property type="entry name" value="RVP_2"/>
    <property type="match status" value="1"/>
</dbReference>
<gene>
    <name evidence="3" type="ORF">Pfra01_000487500</name>
</gene>
<feature type="region of interest" description="Disordered" evidence="1">
    <location>
        <begin position="224"/>
        <end position="255"/>
    </location>
</feature>
<dbReference type="AlphaFoldDB" id="A0A9W6U570"/>
<dbReference type="EMBL" id="BSXT01000383">
    <property type="protein sequence ID" value="GMF26186.1"/>
    <property type="molecule type" value="Genomic_DNA"/>
</dbReference>
<feature type="compositionally biased region" description="Low complexity" evidence="1">
    <location>
        <begin position="313"/>
        <end position="327"/>
    </location>
</feature>
<evidence type="ECO:0000256" key="1">
    <source>
        <dbReference type="SAM" id="MobiDB-lite"/>
    </source>
</evidence>
<feature type="region of interest" description="Disordered" evidence="1">
    <location>
        <begin position="313"/>
        <end position="335"/>
    </location>
</feature>
<dbReference type="Gene3D" id="2.40.70.10">
    <property type="entry name" value="Acid Proteases"/>
    <property type="match status" value="1"/>
</dbReference>
<protein>
    <submittedName>
        <fullName evidence="3">Unnamed protein product</fullName>
    </submittedName>
</protein>
<evidence type="ECO:0000313" key="3">
    <source>
        <dbReference type="EMBL" id="GMF26186.1"/>
    </source>
</evidence>
<dbReference type="InterPro" id="IPR021109">
    <property type="entry name" value="Peptidase_aspartic_dom_sf"/>
</dbReference>
<dbReference type="Proteomes" id="UP001165121">
    <property type="component" value="Unassembled WGS sequence"/>
</dbReference>
<organism evidence="3 4">
    <name type="scientific">Phytophthora fragariaefolia</name>
    <dbReference type="NCBI Taxonomy" id="1490495"/>
    <lineage>
        <taxon>Eukaryota</taxon>
        <taxon>Sar</taxon>
        <taxon>Stramenopiles</taxon>
        <taxon>Oomycota</taxon>
        <taxon>Peronosporomycetes</taxon>
        <taxon>Peronosporales</taxon>
        <taxon>Peronosporaceae</taxon>
        <taxon>Phytophthora</taxon>
    </lineage>
</organism>
<sequence>MSCLGGRARGWAYGRRLRDPTCFSTYEVSEEELRQAFGSPQNEFRSRAEFLDLQQGKHDVHVYAQRARYLVSNIVPNPIAEATKVVTFMKGLKMGLRRPAGAGPPAGDAVERVDIGHAVLKAAAPSENHSHCKKEDDKPNLVILKFNSKREKSLRALVDCGASNNFVRLQSLARLDFEEKFVDELIVLDLDDKFDLVLGMPWHAQHDPVIDWAKRTIVRFRSSGATESDGPVGAAHAPRGACDPPAEAARGASASDLSARILTTERVVREKCEPDQKTQIRSDLKGSPGVKSDAVVSTVVDTQVEQEWPVTEGSDLGASASGADAIGPNTKGRSAVRHRGRISASAPGADAASSAGALNVPHRKCLRARVQLGCTMKRYAIKPA</sequence>
<comment type="caution">
    <text evidence="3">The sequence shown here is derived from an EMBL/GenBank/DDBJ whole genome shotgun (WGS) entry which is preliminary data.</text>
</comment>
<evidence type="ECO:0000259" key="2">
    <source>
        <dbReference type="Pfam" id="PF03732"/>
    </source>
</evidence>
<proteinExistence type="predicted"/>
<keyword evidence="4" id="KW-1185">Reference proteome</keyword>
<reference evidence="3" key="1">
    <citation type="submission" date="2023-04" db="EMBL/GenBank/DDBJ databases">
        <title>Phytophthora fragariaefolia NBRC 109709.</title>
        <authorList>
            <person name="Ichikawa N."/>
            <person name="Sato H."/>
            <person name="Tonouchi N."/>
        </authorList>
    </citation>
    <scope>NUCLEOTIDE SEQUENCE</scope>
    <source>
        <strain evidence="3">NBRC 109709</strain>
    </source>
</reference>
<feature type="domain" description="Retrotransposon gag" evidence="2">
    <location>
        <begin position="2"/>
        <end position="93"/>
    </location>
</feature>
<accession>A0A9W6U570</accession>
<dbReference type="InterPro" id="IPR005162">
    <property type="entry name" value="Retrotrans_gag_dom"/>
</dbReference>